<name>A0ABP9BJU3_9PSEU</name>
<feature type="domain" description="AB hydrolase-1" evidence="1">
    <location>
        <begin position="68"/>
        <end position="181"/>
    </location>
</feature>
<evidence type="ECO:0000259" key="1">
    <source>
        <dbReference type="Pfam" id="PF12697"/>
    </source>
</evidence>
<evidence type="ECO:0000313" key="3">
    <source>
        <dbReference type="Proteomes" id="UP001500928"/>
    </source>
</evidence>
<dbReference type="Gene3D" id="3.40.50.1820">
    <property type="entry name" value="alpha/beta hydrolase"/>
    <property type="match status" value="1"/>
</dbReference>
<dbReference type="PANTHER" id="PTHR37946:SF1">
    <property type="entry name" value="SLL1969 PROTEIN"/>
    <property type="match status" value="1"/>
</dbReference>
<gene>
    <name evidence="2" type="ORF">GCM10023200_35520</name>
</gene>
<reference evidence="3" key="1">
    <citation type="journal article" date="2019" name="Int. J. Syst. Evol. Microbiol.">
        <title>The Global Catalogue of Microorganisms (GCM) 10K type strain sequencing project: providing services to taxonomists for standard genome sequencing and annotation.</title>
        <authorList>
            <consortium name="The Broad Institute Genomics Platform"/>
            <consortium name="The Broad Institute Genome Sequencing Center for Infectious Disease"/>
            <person name="Wu L."/>
            <person name="Ma J."/>
        </authorList>
    </citation>
    <scope>NUCLEOTIDE SEQUENCE [LARGE SCALE GENOMIC DNA]</scope>
    <source>
        <strain evidence="3">JCM 17979</strain>
    </source>
</reference>
<dbReference type="InterPro" id="IPR029058">
    <property type="entry name" value="AB_hydrolase_fold"/>
</dbReference>
<dbReference type="InterPro" id="IPR000073">
    <property type="entry name" value="AB_hydrolase_1"/>
</dbReference>
<dbReference type="EMBL" id="BAABHO010000029">
    <property type="protein sequence ID" value="GAA4796347.1"/>
    <property type="molecule type" value="Genomic_DNA"/>
</dbReference>
<dbReference type="PANTHER" id="PTHR37946">
    <property type="entry name" value="SLL1969 PROTEIN"/>
    <property type="match status" value="1"/>
</dbReference>
<dbReference type="Pfam" id="PF12697">
    <property type="entry name" value="Abhydrolase_6"/>
    <property type="match status" value="1"/>
</dbReference>
<dbReference type="Proteomes" id="UP001500928">
    <property type="component" value="Unassembled WGS sequence"/>
</dbReference>
<dbReference type="SUPFAM" id="SSF53474">
    <property type="entry name" value="alpha/beta-Hydrolases"/>
    <property type="match status" value="1"/>
</dbReference>
<organism evidence="2 3">
    <name type="scientific">Actinomycetospora chlora</name>
    <dbReference type="NCBI Taxonomy" id="663608"/>
    <lineage>
        <taxon>Bacteria</taxon>
        <taxon>Bacillati</taxon>
        <taxon>Actinomycetota</taxon>
        <taxon>Actinomycetes</taxon>
        <taxon>Pseudonocardiales</taxon>
        <taxon>Pseudonocardiaceae</taxon>
        <taxon>Actinomycetospora</taxon>
    </lineage>
</organism>
<evidence type="ECO:0000313" key="2">
    <source>
        <dbReference type="EMBL" id="GAA4796347.1"/>
    </source>
</evidence>
<accession>A0ABP9BJU3</accession>
<proteinExistence type="predicted"/>
<protein>
    <recommendedName>
        <fullName evidence="1">AB hydrolase-1 domain-containing protein</fullName>
    </recommendedName>
</protein>
<keyword evidence="3" id="KW-1185">Reference proteome</keyword>
<comment type="caution">
    <text evidence="2">The sequence shown here is derived from an EMBL/GenBank/DDBJ whole genome shotgun (WGS) entry which is preliminary data.</text>
</comment>
<sequence>MDTPGTGPGAGTRGWVVGTSSLRRHLRELHAALRVLVCVLVTLLLASVRTGRPDEEHGTPVASARTLVVLVHGFGAGSDCWDAVAGGLGGPAVAVVRHRYRWTRRVDGLGAELADRVLDLAAHSGARTVTLVGHSLGGVVVAAALADPRLAGVVTHVVTVAAPLHGTGWARLFPVGAVRDLRRGRLPDTAPVPWTTLASRTDAVVTPAAATTSGADAVLLDGVGHCGLLRDPRVVARIAELAAPTDALALAA</sequence>